<feature type="transmembrane region" description="Helical" evidence="1">
    <location>
        <begin position="21"/>
        <end position="39"/>
    </location>
</feature>
<keyword evidence="1" id="KW-1133">Transmembrane helix</keyword>
<keyword evidence="1" id="KW-0812">Transmembrane</keyword>
<organism evidence="2 3">
    <name type="scientific">Gordonia phage Kenosha</name>
    <dbReference type="NCBI Taxonomy" id="2588490"/>
    <lineage>
        <taxon>Viruses</taxon>
        <taxon>Duplodnaviria</taxon>
        <taxon>Heunggongvirae</taxon>
        <taxon>Uroviricota</taxon>
        <taxon>Caudoviricetes</taxon>
        <taxon>Deejayvirinae</taxon>
        <taxon>Kenoshavirus</taxon>
        <taxon>Kenoshavirus kenosha</taxon>
    </lineage>
</organism>
<reference evidence="2 3" key="1">
    <citation type="submission" date="2019-05" db="EMBL/GenBank/DDBJ databases">
        <authorList>
            <person name="Anderson T.C."/>
            <person name="Ballou V.G."/>
            <person name="Berkey V.K."/>
            <person name="Bonaccorso K.R."/>
            <person name="Busby L.B."/>
            <person name="Carey D.A."/>
            <person name="Cutaia C."/>
            <person name="Dalenburg J."/>
            <person name="Diaz-Ramirez E.N."/>
            <person name="Holmes K.J."/>
            <person name="Liner T.A."/>
            <person name="McGrew S.T."/>
            <person name="Meares D.P."/>
            <person name="Mordente R.E."/>
            <person name="Pietrzak P.A."/>
            <person name="Shirley O.A."/>
            <person name="Slimani Z."/>
            <person name="Smith A.M."/>
            <person name="Wallace S.D."/>
            <person name="Wright Y.S."/>
            <person name="Williams D.C."/>
            <person name="Garlena R.A."/>
            <person name="Russell D.A."/>
            <person name="Pope W.H."/>
            <person name="Jacobs-Sera D."/>
            <person name="Hatfull G.F."/>
        </authorList>
    </citation>
    <scope>NUCLEOTIDE SEQUENCE [LARGE SCALE GENOMIC DNA]</scope>
</reference>
<accession>A0A514CXN4</accession>
<dbReference type="EMBL" id="MN010761">
    <property type="protein sequence ID" value="QDH85272.1"/>
    <property type="molecule type" value="Genomic_DNA"/>
</dbReference>
<dbReference type="KEGG" id="vg:55619911"/>
<keyword evidence="3" id="KW-1185">Reference proteome</keyword>
<sequence length="101" mass="11433">MLHLTYERSTMIKKFASKHKIVLSVVAGTVTGTVLGSLARKQQQNDIHLTLTPKEVLEWLSNAGEGHITFESSRGPIRLWLIDEPKEAVDFPPQEFFDQTK</sequence>
<gene>
    <name evidence="2" type="primary">41</name>
    <name evidence="2" type="ORF">SEA_KENOSHA_41</name>
</gene>
<evidence type="ECO:0000313" key="2">
    <source>
        <dbReference type="EMBL" id="QDH85272.1"/>
    </source>
</evidence>
<keyword evidence="1" id="KW-0472">Membrane</keyword>
<evidence type="ECO:0000256" key="1">
    <source>
        <dbReference type="SAM" id="Phobius"/>
    </source>
</evidence>
<dbReference type="GeneID" id="55619911"/>
<dbReference type="RefSeq" id="YP_009849475.1">
    <property type="nucleotide sequence ID" value="NC_048793.1"/>
</dbReference>
<dbReference type="Proteomes" id="UP000318324">
    <property type="component" value="Segment"/>
</dbReference>
<name>A0A514CXN4_9CAUD</name>
<evidence type="ECO:0000313" key="3">
    <source>
        <dbReference type="Proteomes" id="UP000318324"/>
    </source>
</evidence>
<proteinExistence type="predicted"/>
<protein>
    <submittedName>
        <fullName evidence="2">Uncharacterized protein</fullName>
    </submittedName>
</protein>